<feature type="region of interest" description="Disordered" evidence="2">
    <location>
        <begin position="620"/>
        <end position="641"/>
    </location>
</feature>
<protein>
    <submittedName>
        <fullName evidence="6">Insulinase family protein</fullName>
    </submittedName>
</protein>
<dbReference type="SUPFAM" id="SSF63411">
    <property type="entry name" value="LuxS/MPP-like metallohydrolase"/>
    <property type="match status" value="3"/>
</dbReference>
<proteinExistence type="inferred from homology"/>
<dbReference type="PANTHER" id="PTHR11851">
    <property type="entry name" value="METALLOPROTEASE"/>
    <property type="match status" value="1"/>
</dbReference>
<dbReference type="InterPro" id="IPR007863">
    <property type="entry name" value="Peptidase_M16_C"/>
</dbReference>
<gene>
    <name evidence="6" type="ORF">IFJ97_06945</name>
</gene>
<evidence type="ECO:0000259" key="4">
    <source>
        <dbReference type="Pfam" id="PF00675"/>
    </source>
</evidence>
<dbReference type="PANTHER" id="PTHR11851:SF49">
    <property type="entry name" value="MITOCHONDRIAL-PROCESSING PEPTIDASE SUBUNIT ALPHA"/>
    <property type="match status" value="1"/>
</dbReference>
<feature type="chain" id="PRO_5035291874" evidence="3">
    <location>
        <begin position="33"/>
        <end position="909"/>
    </location>
</feature>
<evidence type="ECO:0000256" key="2">
    <source>
        <dbReference type="SAM" id="MobiDB-lite"/>
    </source>
</evidence>
<dbReference type="Pfam" id="PF00675">
    <property type="entry name" value="Peptidase_M16"/>
    <property type="match status" value="1"/>
</dbReference>
<accession>A0A8J6YBZ9</accession>
<sequence length="909" mass="95681">MLLTINRRVSFSFIVILAVGAALVTAPTAAHAEEVSAQGVVERDLPSGAKALLWPRPGSGTVLITVAVPAGSQDEPAGMGGLSHYLEHLLFDGFDDLDERGVTEAFERLSAYMNAFTREQATVYFALVPRSDAVAAAELMAGMLTRSTIGSAVYEKEKKVILEELAKDHASPDGLKEEMLRGVLWGGTPLEHPVGGSVESVGATPRDEVVAYWKDRYVPSGYRLLITGDLPVDGLAAAMEPFTKLGGTALPPNRLDPMNWSGWGEWDAAMAPAAPAASGGMPAMGMGHGMPTKAQGPAGGTLAVVIAAPDTLAESGTSLEVISRWLADPSGPLASSLVPDLARDLSVVRLPREPRDFIEIRVEAGVGVAPEDLLGRLLGALDGAAGGPDDAEVSAIQRAWAGERALNDQRLHYAAVFYGEALASGRGLLAEAVAPSEVGSAIVRRAASELLAESTARARAAWIGEGGPEDRTVLPAAVAPPKREGETTLEKGPLGSLTATLGNGVVVGILPEEGSEVFGIHLLVADRTLREPVDAPGVADFIHRLLPGGTVLGGSQELVSRMEWAGIDVKTADSPAIPFDNRYHVPDFSYVRIEGPAQSLTVALMMLAEMVRQPAWDDAGWRSAADGHSSERKSDNRGSEKARQLFLGSLLGPEHPLARPVSGPAGATAGSPEQVREVWQGWPGGYFAPDRLVVTVASPLAAQETLDLVTDAFSGGPDGLPVRGPYPEPMPPEEAPAVEIGEAPQVTLLWGRIAEVVPEDRAALLVAIDALSDRMTAVIREREGLAYRLGAGVRPIPGGAWILSATVGTRPDNGDRVAELLEELVEELSAEPISAGDLERLNARARRTRMLRGLSAASRAYRVGRALFEGPGSPLAVDDAAYAAVTPKQVLVAARRYLVPDKMLLVVTP</sequence>
<comment type="caution">
    <text evidence="6">The sequence shown here is derived from an EMBL/GenBank/DDBJ whole genome shotgun (WGS) entry which is preliminary data.</text>
</comment>
<dbReference type="EMBL" id="JACXWA010000113">
    <property type="protein sequence ID" value="MBD3871075.1"/>
    <property type="molecule type" value="Genomic_DNA"/>
</dbReference>
<reference evidence="6 7" key="1">
    <citation type="submission" date="2020-08" db="EMBL/GenBank/DDBJ databases">
        <title>Acidobacteriota in marine sediments use diverse sulfur dissimilation pathways.</title>
        <authorList>
            <person name="Wasmund K."/>
        </authorList>
    </citation>
    <scope>NUCLEOTIDE SEQUENCE [LARGE SCALE GENOMIC DNA]</scope>
    <source>
        <strain evidence="6">MAG AM3-A</strain>
    </source>
</reference>
<dbReference type="InterPro" id="IPR011249">
    <property type="entry name" value="Metalloenz_LuxS/M16"/>
</dbReference>
<dbReference type="InterPro" id="IPR050361">
    <property type="entry name" value="MPP/UQCRC_Complex"/>
</dbReference>
<evidence type="ECO:0000256" key="3">
    <source>
        <dbReference type="SAM" id="SignalP"/>
    </source>
</evidence>
<dbReference type="Gene3D" id="3.30.830.10">
    <property type="entry name" value="Metalloenzyme, LuxS/M16 peptidase-like"/>
    <property type="match status" value="3"/>
</dbReference>
<dbReference type="InterPro" id="IPR011765">
    <property type="entry name" value="Pept_M16_N"/>
</dbReference>
<dbReference type="AlphaFoldDB" id="A0A8J6YBZ9"/>
<organism evidence="6 7">
    <name type="scientific">Candidatus Sulfomarinibacter kjeldsenii</name>
    <dbReference type="NCBI Taxonomy" id="2885994"/>
    <lineage>
        <taxon>Bacteria</taxon>
        <taxon>Pseudomonadati</taxon>
        <taxon>Acidobacteriota</taxon>
        <taxon>Thermoanaerobaculia</taxon>
        <taxon>Thermoanaerobaculales</taxon>
        <taxon>Candidatus Sulfomarinibacteraceae</taxon>
        <taxon>Candidatus Sulfomarinibacter</taxon>
    </lineage>
</organism>
<dbReference type="Proteomes" id="UP000598633">
    <property type="component" value="Unassembled WGS sequence"/>
</dbReference>
<evidence type="ECO:0000313" key="7">
    <source>
        <dbReference type="Proteomes" id="UP000598633"/>
    </source>
</evidence>
<dbReference type="Pfam" id="PF05193">
    <property type="entry name" value="Peptidase_M16_C"/>
    <property type="match status" value="1"/>
</dbReference>
<name>A0A8J6YBZ9_9BACT</name>
<feature type="domain" description="Peptidase M16 C-terminal" evidence="5">
    <location>
        <begin position="686"/>
        <end position="841"/>
    </location>
</feature>
<evidence type="ECO:0000313" key="6">
    <source>
        <dbReference type="EMBL" id="MBD3871075.1"/>
    </source>
</evidence>
<evidence type="ECO:0000256" key="1">
    <source>
        <dbReference type="ARBA" id="ARBA00007261"/>
    </source>
</evidence>
<comment type="similarity">
    <text evidence="1">Belongs to the peptidase M16 family.</text>
</comment>
<feature type="signal peptide" evidence="3">
    <location>
        <begin position="1"/>
        <end position="32"/>
    </location>
</feature>
<evidence type="ECO:0000259" key="5">
    <source>
        <dbReference type="Pfam" id="PF05193"/>
    </source>
</evidence>
<feature type="compositionally biased region" description="Basic and acidic residues" evidence="2">
    <location>
        <begin position="628"/>
        <end position="641"/>
    </location>
</feature>
<feature type="domain" description="Peptidase M16 N-terminal" evidence="4">
    <location>
        <begin position="60"/>
        <end position="194"/>
    </location>
</feature>
<dbReference type="GO" id="GO:0046872">
    <property type="term" value="F:metal ion binding"/>
    <property type="evidence" value="ECO:0007669"/>
    <property type="project" value="InterPro"/>
</dbReference>
<keyword evidence="3" id="KW-0732">Signal</keyword>